<reference evidence="9" key="1">
    <citation type="submission" date="2025-08" db="UniProtKB">
        <authorList>
            <consortium name="Ensembl"/>
        </authorList>
    </citation>
    <scope>IDENTIFICATION</scope>
</reference>
<keyword evidence="4" id="KW-0863">Zinc-finger</keyword>
<keyword evidence="4" id="KW-0479">Metal-binding</keyword>
<name>A0A8C7YUC9_9TELE</name>
<dbReference type="InterPro" id="IPR001995">
    <property type="entry name" value="Peptidase_A2_cat"/>
</dbReference>
<dbReference type="Gene3D" id="2.40.70.10">
    <property type="entry name" value="Acid Proteases"/>
    <property type="match status" value="1"/>
</dbReference>
<feature type="domain" description="Peptidase A2" evidence="7">
    <location>
        <begin position="158"/>
        <end position="197"/>
    </location>
</feature>
<dbReference type="PROSITE" id="PS50878">
    <property type="entry name" value="RT_POL"/>
    <property type="match status" value="1"/>
</dbReference>
<dbReference type="InterPro" id="IPR021109">
    <property type="entry name" value="Peptidase_aspartic_dom_sf"/>
</dbReference>
<accession>A0A8C7YUC9</accession>
<evidence type="ECO:0000256" key="3">
    <source>
        <dbReference type="ARBA" id="ARBA00022801"/>
    </source>
</evidence>
<dbReference type="CDD" id="cd01647">
    <property type="entry name" value="RT_LTR"/>
    <property type="match status" value="1"/>
</dbReference>
<dbReference type="Proteomes" id="UP000694383">
    <property type="component" value="Unplaced"/>
</dbReference>
<evidence type="ECO:0000259" key="6">
    <source>
        <dbReference type="PROSITE" id="PS50158"/>
    </source>
</evidence>
<organism evidence="9 10">
    <name type="scientific">Oryzias sinensis</name>
    <name type="common">Chinese medaka</name>
    <dbReference type="NCBI Taxonomy" id="183150"/>
    <lineage>
        <taxon>Eukaryota</taxon>
        <taxon>Metazoa</taxon>
        <taxon>Chordata</taxon>
        <taxon>Craniata</taxon>
        <taxon>Vertebrata</taxon>
        <taxon>Euteleostomi</taxon>
        <taxon>Actinopterygii</taxon>
        <taxon>Neopterygii</taxon>
        <taxon>Teleostei</taxon>
        <taxon>Neoteleostei</taxon>
        <taxon>Acanthomorphata</taxon>
        <taxon>Ovalentaria</taxon>
        <taxon>Atherinomorphae</taxon>
        <taxon>Beloniformes</taxon>
        <taxon>Adrianichthyidae</taxon>
        <taxon>Oryziinae</taxon>
        <taxon>Oryzias</taxon>
    </lineage>
</organism>
<dbReference type="CDD" id="cd00303">
    <property type="entry name" value="retropepsin_like"/>
    <property type="match status" value="1"/>
</dbReference>
<evidence type="ECO:0000313" key="10">
    <source>
        <dbReference type="Proteomes" id="UP000694383"/>
    </source>
</evidence>
<dbReference type="PANTHER" id="PTHR15503:SF36">
    <property type="entry name" value="RETROTRANSPOSON GAG-LIKE PROTEIN 5"/>
    <property type="match status" value="1"/>
</dbReference>
<dbReference type="Ensembl" id="ENSOSIT00000035489.1">
    <property type="protein sequence ID" value="ENSOSIP00000033669.1"/>
    <property type="gene ID" value="ENSOSIG00000017005.1"/>
</dbReference>
<evidence type="ECO:0000313" key="9">
    <source>
        <dbReference type="Ensembl" id="ENSOSIP00000033669.1"/>
    </source>
</evidence>
<dbReference type="InterPro" id="IPR043128">
    <property type="entry name" value="Rev_trsase/Diguanyl_cyclase"/>
</dbReference>
<keyword evidence="4" id="KW-0862">Zinc</keyword>
<dbReference type="PROSITE" id="PS50158">
    <property type="entry name" value="ZF_CCHC"/>
    <property type="match status" value="1"/>
</dbReference>
<evidence type="ECO:0000256" key="2">
    <source>
        <dbReference type="ARBA" id="ARBA00012180"/>
    </source>
</evidence>
<comment type="similarity">
    <text evidence="1">Belongs to the beta type-B retroviral polymerase family. HERV class-II K(HML-2) pol subfamily.</text>
</comment>
<dbReference type="GO" id="GO:0008270">
    <property type="term" value="F:zinc ion binding"/>
    <property type="evidence" value="ECO:0007669"/>
    <property type="project" value="UniProtKB-KW"/>
</dbReference>
<dbReference type="SUPFAM" id="SSF56672">
    <property type="entry name" value="DNA/RNA polymerases"/>
    <property type="match status" value="1"/>
</dbReference>
<feature type="domain" description="CCHC-type" evidence="6">
    <location>
        <begin position="101"/>
        <end position="114"/>
    </location>
</feature>
<proteinExistence type="inferred from homology"/>
<dbReference type="InterPro" id="IPR000477">
    <property type="entry name" value="RT_dom"/>
</dbReference>
<keyword evidence="10" id="KW-1185">Reference proteome</keyword>
<dbReference type="InterPro" id="IPR043502">
    <property type="entry name" value="DNA/RNA_pol_sf"/>
</dbReference>
<dbReference type="AlphaFoldDB" id="A0A8C7YUC9"/>
<dbReference type="GeneTree" id="ENSGT00940000171189"/>
<dbReference type="PROSITE" id="PS50175">
    <property type="entry name" value="ASP_PROT_RETROV"/>
    <property type="match status" value="1"/>
</dbReference>
<reference evidence="9" key="2">
    <citation type="submission" date="2025-09" db="UniProtKB">
        <authorList>
            <consortium name="Ensembl"/>
        </authorList>
    </citation>
    <scope>IDENTIFICATION</scope>
</reference>
<dbReference type="GO" id="GO:0006508">
    <property type="term" value="P:proteolysis"/>
    <property type="evidence" value="ECO:0007669"/>
    <property type="project" value="InterPro"/>
</dbReference>
<dbReference type="EC" id="3.1.26.4" evidence="2"/>
<dbReference type="GO" id="GO:0004523">
    <property type="term" value="F:RNA-DNA hybrid ribonuclease activity"/>
    <property type="evidence" value="ECO:0007669"/>
    <property type="project" value="UniProtKB-EC"/>
</dbReference>
<feature type="region of interest" description="Disordered" evidence="5">
    <location>
        <begin position="68"/>
        <end position="91"/>
    </location>
</feature>
<dbReference type="Gene3D" id="3.30.70.270">
    <property type="match status" value="1"/>
</dbReference>
<dbReference type="Gene3D" id="3.10.10.10">
    <property type="entry name" value="HIV Type 1 Reverse Transcriptase, subunit A, domain 1"/>
    <property type="match status" value="1"/>
</dbReference>
<evidence type="ECO:0000256" key="4">
    <source>
        <dbReference type="PROSITE-ProRule" id="PRU00047"/>
    </source>
</evidence>
<dbReference type="Pfam" id="PF00078">
    <property type="entry name" value="RVT_1"/>
    <property type="match status" value="1"/>
</dbReference>
<dbReference type="InterPro" id="IPR036875">
    <property type="entry name" value="Znf_CCHC_sf"/>
</dbReference>
<evidence type="ECO:0000256" key="5">
    <source>
        <dbReference type="SAM" id="MobiDB-lite"/>
    </source>
</evidence>
<dbReference type="GO" id="GO:0004190">
    <property type="term" value="F:aspartic-type endopeptidase activity"/>
    <property type="evidence" value="ECO:0007669"/>
    <property type="project" value="InterPro"/>
</dbReference>
<dbReference type="InterPro" id="IPR001878">
    <property type="entry name" value="Znf_CCHC"/>
</dbReference>
<evidence type="ECO:0000256" key="1">
    <source>
        <dbReference type="ARBA" id="ARBA00010879"/>
    </source>
</evidence>
<protein>
    <recommendedName>
        <fullName evidence="2">ribonuclease H</fullName>
        <ecNumber evidence="2">3.1.26.4</ecNumber>
    </recommendedName>
</protein>
<dbReference type="SUPFAM" id="SSF50630">
    <property type="entry name" value="Acid proteases"/>
    <property type="match status" value="1"/>
</dbReference>
<dbReference type="GO" id="GO:0003676">
    <property type="term" value="F:nucleic acid binding"/>
    <property type="evidence" value="ECO:0007669"/>
    <property type="project" value="InterPro"/>
</dbReference>
<dbReference type="PANTHER" id="PTHR15503">
    <property type="entry name" value="LDOC1 RELATED"/>
    <property type="match status" value="1"/>
</dbReference>
<dbReference type="Gene3D" id="4.10.60.10">
    <property type="entry name" value="Zinc finger, CCHC-type"/>
    <property type="match status" value="1"/>
</dbReference>
<keyword evidence="3" id="KW-0378">Hydrolase</keyword>
<dbReference type="SUPFAM" id="SSF57756">
    <property type="entry name" value="Retrovirus zinc finger-like domains"/>
    <property type="match status" value="1"/>
</dbReference>
<evidence type="ECO:0000259" key="8">
    <source>
        <dbReference type="PROSITE" id="PS50878"/>
    </source>
</evidence>
<feature type="domain" description="Reverse transcriptase" evidence="8">
    <location>
        <begin position="351"/>
        <end position="495"/>
    </location>
</feature>
<dbReference type="InterPro" id="IPR032567">
    <property type="entry name" value="RTL1-rel"/>
</dbReference>
<evidence type="ECO:0000259" key="7">
    <source>
        <dbReference type="PROSITE" id="PS50175"/>
    </source>
</evidence>
<sequence length="495" mass="56684">MPRRPTFYPEMLQRLSQFRHQKTSVYSWNHSTVMSKPVVVSCCSANSYFSKHPDLRLRERQAERDHLNRQVTHDTPEEPMQVGHSKLSAEERRKRRDEGLCFYCGNPGHKVNQCNSHLKLPDPSLDSNLTGNDSTRPDGDNFFFAPVKICHQAKIHEFKALIDSGAEQCLIDQQLVNQYSLPTELLVSPIKAAGLGGQHLSRITHRTKPLLFITSGNHREYLQFFITQTPQTPIVLGFSWLKRHNPQIDWLNTRISHWSTFCLANCLHSAVPTVSPIVPNITETADLSKIPPCYHDLKLVFCKTKASALPPHRPYDCAINLINDITLPKGKLYNLSGPEKKAMEDYIHEALALGHIRPSSSPVGAGLFFVEKKDKTLRPCIDYRELNQITVKDKYSLPLINTVFDSIQEASIFSKLDLRNAYHLVRIREGDEWKTAFNTPLGHYEYQVMPFGLTNAPAIFQRLVNDVLRDFLNRFVFVYLDDILIYSCDLAQHKH</sequence>